<comment type="caution">
    <text evidence="2">The sequence shown here is derived from an EMBL/GenBank/DDBJ whole genome shotgun (WGS) entry which is preliminary data.</text>
</comment>
<proteinExistence type="predicted"/>
<dbReference type="GO" id="GO:0048564">
    <property type="term" value="P:photosystem I assembly"/>
    <property type="evidence" value="ECO:0007669"/>
    <property type="project" value="TreeGrafter"/>
</dbReference>
<feature type="domain" description="Homing endonuclease LAGLIDADG" evidence="1">
    <location>
        <begin position="30"/>
        <end position="201"/>
    </location>
</feature>
<dbReference type="EMBL" id="MGKP01000002">
    <property type="protein sequence ID" value="OGN29819.1"/>
    <property type="molecule type" value="Genomic_DNA"/>
</dbReference>
<accession>A0A1F8GZB9</accession>
<evidence type="ECO:0000259" key="1">
    <source>
        <dbReference type="Pfam" id="PF03161"/>
    </source>
</evidence>
<reference evidence="2 3" key="1">
    <citation type="journal article" date="2016" name="Nat. Commun.">
        <title>Thousands of microbial genomes shed light on interconnected biogeochemical processes in an aquifer system.</title>
        <authorList>
            <person name="Anantharaman K."/>
            <person name="Brown C.T."/>
            <person name="Hug L.A."/>
            <person name="Sharon I."/>
            <person name="Castelle C.J."/>
            <person name="Probst A.J."/>
            <person name="Thomas B.C."/>
            <person name="Singh A."/>
            <person name="Wilkins M.J."/>
            <person name="Karaoz U."/>
            <person name="Brodie E.L."/>
            <person name="Williams K.H."/>
            <person name="Hubbard S.S."/>
            <person name="Banfield J.F."/>
        </authorList>
    </citation>
    <scope>NUCLEOTIDE SEQUENCE [LARGE SCALE GENOMIC DNA]</scope>
</reference>
<gene>
    <name evidence="2" type="ORF">A3A33_00825</name>
</gene>
<protein>
    <recommendedName>
        <fullName evidence="1">Homing endonuclease LAGLIDADG domain-containing protein</fullName>
    </recommendedName>
</protein>
<name>A0A1F8GZB9_9BACT</name>
<dbReference type="GO" id="GO:0045292">
    <property type="term" value="P:mRNA cis splicing, via spliceosome"/>
    <property type="evidence" value="ECO:0007669"/>
    <property type="project" value="TreeGrafter"/>
</dbReference>
<evidence type="ECO:0000313" key="2">
    <source>
        <dbReference type="EMBL" id="OGN29819.1"/>
    </source>
</evidence>
<organism evidence="2 3">
    <name type="scientific">Candidatus Yanofskybacteria bacterium RIFCSPLOWO2_01_FULL_49_25</name>
    <dbReference type="NCBI Taxonomy" id="1802701"/>
    <lineage>
        <taxon>Bacteria</taxon>
        <taxon>Candidatus Yanofskyibacteriota</taxon>
    </lineage>
</organism>
<dbReference type="Pfam" id="PF03161">
    <property type="entry name" value="LAGLIDADG_2"/>
    <property type="match status" value="1"/>
</dbReference>
<dbReference type="InterPro" id="IPR027434">
    <property type="entry name" value="Homing_endonucl"/>
</dbReference>
<dbReference type="GO" id="GO:0000373">
    <property type="term" value="P:Group II intron splicing"/>
    <property type="evidence" value="ECO:0007669"/>
    <property type="project" value="TreeGrafter"/>
</dbReference>
<dbReference type="PANTHER" id="PTHR47539">
    <property type="entry name" value="PENTATRICOPEPTIDE REPEAT-CONTAINING PROTEIN OTP51, CHLOROPLASTIC"/>
    <property type="match status" value="1"/>
</dbReference>
<dbReference type="Gene3D" id="3.10.28.10">
    <property type="entry name" value="Homing endonucleases"/>
    <property type="match status" value="2"/>
</dbReference>
<dbReference type="AlphaFoldDB" id="A0A1F8GZB9"/>
<dbReference type="GO" id="GO:0004519">
    <property type="term" value="F:endonuclease activity"/>
    <property type="evidence" value="ECO:0007669"/>
    <property type="project" value="InterPro"/>
</dbReference>
<dbReference type="InterPro" id="IPR004860">
    <property type="entry name" value="LAGLIDADG_dom"/>
</dbReference>
<sequence length="218" mass="25639">MGIPRETKKITYSAEIRSLIKRLSLSDYQRAVLIGNILGDGHLEPNWSKTNYKLKINHQLKHKDYVIWEYQVFKDWILTEPKLDKWNNSFQFRTISHREITELRNKFYKNGKKIIPGDINLYLRNPITLAVWFMDDGNAILVKSKKGKRLRGYHLNSQSFTTEENIILKNSLMNLHGLSVGLEKNHGKYRIYVNKSSASRFKELIGEYVIPSMQYKFG</sequence>
<dbReference type="Proteomes" id="UP000179047">
    <property type="component" value="Unassembled WGS sequence"/>
</dbReference>
<dbReference type="SUPFAM" id="SSF55608">
    <property type="entry name" value="Homing endonucleases"/>
    <property type="match status" value="1"/>
</dbReference>
<dbReference type="PANTHER" id="PTHR47539:SF1">
    <property type="entry name" value="PENTATRICOPEPTIDE REPEAT-CONTAINING PROTEIN OTP51, CHLOROPLASTIC"/>
    <property type="match status" value="1"/>
</dbReference>
<evidence type="ECO:0000313" key="3">
    <source>
        <dbReference type="Proteomes" id="UP000179047"/>
    </source>
</evidence>
<dbReference type="STRING" id="1802701.A3A33_00825"/>
<dbReference type="InterPro" id="IPR052500">
    <property type="entry name" value="Chloro/Mito_RNA_Process"/>
</dbReference>